<organism evidence="2 3">
    <name type="scientific">Mahella australiensis (strain DSM 15567 / CIP 107919 / 50-1 BON)</name>
    <dbReference type="NCBI Taxonomy" id="697281"/>
    <lineage>
        <taxon>Bacteria</taxon>
        <taxon>Bacillati</taxon>
        <taxon>Bacillota</taxon>
        <taxon>Clostridia</taxon>
        <taxon>Thermoanaerobacterales</taxon>
        <taxon>Thermoanaerobacterales Family IV. Incertae Sedis</taxon>
        <taxon>Mahella</taxon>
    </lineage>
</organism>
<dbReference type="OrthoDB" id="9762085at2"/>
<keyword evidence="3" id="KW-1185">Reference proteome</keyword>
<feature type="domain" description="Peptidase M16 C-terminal" evidence="1">
    <location>
        <begin position="184"/>
        <end position="359"/>
    </location>
</feature>
<dbReference type="STRING" id="697281.Mahau_2114"/>
<dbReference type="GO" id="GO:0046872">
    <property type="term" value="F:metal ion binding"/>
    <property type="evidence" value="ECO:0007669"/>
    <property type="project" value="InterPro"/>
</dbReference>
<reference evidence="3" key="1">
    <citation type="submission" date="2010-11" db="EMBL/GenBank/DDBJ databases">
        <title>The complete genome of Mahella australiensis DSM 15567.</title>
        <authorList>
            <consortium name="US DOE Joint Genome Institute (JGI-PGF)"/>
            <person name="Lucas S."/>
            <person name="Copeland A."/>
            <person name="Lapidus A."/>
            <person name="Bruce D."/>
            <person name="Goodwin L."/>
            <person name="Pitluck S."/>
            <person name="Kyrpides N."/>
            <person name="Mavromatis K."/>
            <person name="Pagani I."/>
            <person name="Ivanova N."/>
            <person name="Teshima H."/>
            <person name="Brettin T."/>
            <person name="Detter J.C."/>
            <person name="Han C."/>
            <person name="Tapia R."/>
            <person name="Land M."/>
            <person name="Hauser L."/>
            <person name="Markowitz V."/>
            <person name="Cheng J.-F."/>
            <person name="Hugenholtz P."/>
            <person name="Woyke T."/>
            <person name="Wu D."/>
            <person name="Spring S."/>
            <person name="Pukall R."/>
            <person name="Steenblock K."/>
            <person name="Schneider S."/>
            <person name="Klenk H.-P."/>
            <person name="Eisen J.A."/>
        </authorList>
    </citation>
    <scope>NUCLEOTIDE SEQUENCE [LARGE SCALE GENOMIC DNA]</scope>
    <source>
        <strain evidence="3">DSM 15567 / CIP 107919 / 50-1 BON</strain>
    </source>
</reference>
<gene>
    <name evidence="2" type="ordered locus">Mahau_2114</name>
</gene>
<dbReference type="EMBL" id="CP002360">
    <property type="protein sequence ID" value="AEE97286.1"/>
    <property type="molecule type" value="Genomic_DNA"/>
</dbReference>
<dbReference type="Gene3D" id="3.30.830.10">
    <property type="entry name" value="Metalloenzyme, LuxS/M16 peptidase-like"/>
    <property type="match status" value="2"/>
</dbReference>
<dbReference type="InterPro" id="IPR007863">
    <property type="entry name" value="Peptidase_M16_C"/>
</dbReference>
<dbReference type="AlphaFoldDB" id="F4A2U3"/>
<dbReference type="NCBIfam" id="NF047422">
    <property type="entry name" value="YfmF_fam"/>
    <property type="match status" value="1"/>
</dbReference>
<dbReference type="Proteomes" id="UP000008457">
    <property type="component" value="Chromosome"/>
</dbReference>
<dbReference type="PANTHER" id="PTHR11851:SF186">
    <property type="entry name" value="INACTIVE METALLOPROTEASE YMFF-RELATED"/>
    <property type="match status" value="1"/>
</dbReference>
<dbReference type="InterPro" id="IPR050361">
    <property type="entry name" value="MPP/UQCRC_Complex"/>
</dbReference>
<dbReference type="SUPFAM" id="SSF63411">
    <property type="entry name" value="LuxS/MPP-like metallohydrolase"/>
    <property type="match status" value="2"/>
</dbReference>
<protein>
    <submittedName>
        <fullName evidence="2">Peptidase M16 domain protein</fullName>
    </submittedName>
</protein>
<evidence type="ECO:0000259" key="1">
    <source>
        <dbReference type="Pfam" id="PF05193"/>
    </source>
</evidence>
<dbReference type="InterPro" id="IPR011249">
    <property type="entry name" value="Metalloenz_LuxS/M16"/>
</dbReference>
<name>F4A2U3_MAHA5</name>
<dbReference type="KEGG" id="mas:Mahau_2114"/>
<evidence type="ECO:0000313" key="2">
    <source>
        <dbReference type="EMBL" id="AEE97286.1"/>
    </source>
</evidence>
<proteinExistence type="predicted"/>
<sequence>MDISTYDYKLDNGIDLHVISTKKFKTIHFNIFFHRALNKDTATLNALLPRVMKRGCQGFRDTIQIERFLEDIYGADFDADVLKKGERQIIGFRLDIVHPKYTGDDALIDKGLSFLNDIISKPLTIDEGFNQDYVEQEKQNLKDLIEGLINDKAQYAVERCIQEMCKGEPFATYVYGSTDALPGINAHNLYEYYKDVVASSPVDIFILGDVEPDAIRDKAEAIFNWPRGTVKRIPKEIIKKAITEPKEVVERMDVLQGKLSLGLRTNTAPDDTDYPILMLYASILGGGPHSKLFLNVREKASLAYYAYARLEKYKGLMIISSGIEIENYKKALDIMLEQLDEMKRGIISSQELDFSKKALTTSLRSIMDSPQQLTDYYLSNAILKKHSTIDQLIESINAAEMNQVVKIAQRINLDTIYFLANKAMKGAERI</sequence>
<evidence type="ECO:0000313" key="3">
    <source>
        <dbReference type="Proteomes" id="UP000008457"/>
    </source>
</evidence>
<dbReference type="RefSeq" id="WP_013781714.1">
    <property type="nucleotide sequence ID" value="NC_015520.1"/>
</dbReference>
<dbReference type="eggNOG" id="COG0612">
    <property type="taxonomic scope" value="Bacteria"/>
</dbReference>
<dbReference type="HOGENOM" id="CLU_052943_0_0_9"/>
<dbReference type="PANTHER" id="PTHR11851">
    <property type="entry name" value="METALLOPROTEASE"/>
    <property type="match status" value="1"/>
</dbReference>
<reference evidence="2 3" key="2">
    <citation type="journal article" date="2011" name="Stand. Genomic Sci.">
        <title>Complete genome sequence of Mahella australiensis type strain (50-1 BON).</title>
        <authorList>
            <person name="Sikorski J."/>
            <person name="Teshima H."/>
            <person name="Nolan M."/>
            <person name="Lucas S."/>
            <person name="Hammon N."/>
            <person name="Deshpande S."/>
            <person name="Cheng J.F."/>
            <person name="Pitluck S."/>
            <person name="Liolios K."/>
            <person name="Pagani I."/>
            <person name="Ivanova N."/>
            <person name="Huntemann M."/>
            <person name="Mavromatis K."/>
            <person name="Ovchinikova G."/>
            <person name="Pati A."/>
            <person name="Tapia R."/>
            <person name="Han C."/>
            <person name="Goodwin L."/>
            <person name="Chen A."/>
            <person name="Palaniappan K."/>
            <person name="Land M."/>
            <person name="Hauser L."/>
            <person name="Ngatchou-Djao O.D."/>
            <person name="Rohde M."/>
            <person name="Pukall R."/>
            <person name="Spring S."/>
            <person name="Abt B."/>
            <person name="Goker M."/>
            <person name="Detter J.C."/>
            <person name="Woyke T."/>
            <person name="Bristow J."/>
            <person name="Markowitz V."/>
            <person name="Hugenholtz P."/>
            <person name="Eisen J.A."/>
            <person name="Kyrpides N.C."/>
            <person name="Klenk H.P."/>
            <person name="Lapidus A."/>
        </authorList>
    </citation>
    <scope>NUCLEOTIDE SEQUENCE [LARGE SCALE GENOMIC DNA]</scope>
    <source>
        <strain evidence="3">DSM 15567 / CIP 107919 / 50-1 BON</strain>
    </source>
</reference>
<accession>F4A2U3</accession>
<dbReference type="Pfam" id="PF05193">
    <property type="entry name" value="Peptidase_M16_C"/>
    <property type="match status" value="1"/>
</dbReference>